<dbReference type="Proteomes" id="UP000281726">
    <property type="component" value="Unassembled WGS sequence"/>
</dbReference>
<sequence>MAGAAGATRMSSMRTRIMIALAAVALGGLMATTGCSFRESICAGGEYPAIAVGAQGGSACFPDGQEPTPPYVRYPEGKVPQYVDDEWDVYWRSHGIDENNNIIET</sequence>
<organism evidence="1 2">
    <name type="scientific">Micromonospora endolithica</name>
    <dbReference type="NCBI Taxonomy" id="230091"/>
    <lineage>
        <taxon>Bacteria</taxon>
        <taxon>Bacillati</taxon>
        <taxon>Actinomycetota</taxon>
        <taxon>Actinomycetes</taxon>
        <taxon>Micromonosporales</taxon>
        <taxon>Micromonosporaceae</taxon>
        <taxon>Micromonospora</taxon>
    </lineage>
</organism>
<evidence type="ECO:0000313" key="2">
    <source>
        <dbReference type="Proteomes" id="UP000281726"/>
    </source>
</evidence>
<name>A0A3A9YT80_9ACTN</name>
<dbReference type="AlphaFoldDB" id="A0A3A9YT80"/>
<dbReference type="NCBIfam" id="NF046120">
    <property type="entry name" value="lipo_SCO0607"/>
    <property type="match status" value="1"/>
</dbReference>
<protein>
    <recommendedName>
        <fullName evidence="3">Lipoprotein</fullName>
    </recommendedName>
</protein>
<dbReference type="OrthoDB" id="4315065at2"/>
<reference evidence="1 2" key="1">
    <citation type="journal article" date="2004" name="Syst. Appl. Microbiol.">
        <title>Cryptoendolithic actinomycetes from antarctic sandstone rock samples: Micromonospora endolithica sp. nov. and two isolates related to Micromonospora coerulea Jensen 1932.</title>
        <authorList>
            <person name="Hirsch P."/>
            <person name="Mevs U."/>
            <person name="Kroppenstedt R.M."/>
            <person name="Schumann P."/>
            <person name="Stackebrandt E."/>
        </authorList>
    </citation>
    <scope>NUCLEOTIDE SEQUENCE [LARGE SCALE GENOMIC DNA]</scope>
    <source>
        <strain evidence="1 2">JCM 12677</strain>
    </source>
</reference>
<gene>
    <name evidence="1" type="ORF">D7223_30650</name>
</gene>
<proteinExistence type="predicted"/>
<dbReference type="EMBL" id="RBAK01000020">
    <property type="protein sequence ID" value="RKN38704.1"/>
    <property type="molecule type" value="Genomic_DNA"/>
</dbReference>
<dbReference type="InterPro" id="IPR058119">
    <property type="entry name" value="SCO0607-like"/>
</dbReference>
<accession>A0A3A9YT80</accession>
<keyword evidence="2" id="KW-1185">Reference proteome</keyword>
<comment type="caution">
    <text evidence="1">The sequence shown here is derived from an EMBL/GenBank/DDBJ whole genome shotgun (WGS) entry which is preliminary data.</text>
</comment>
<evidence type="ECO:0008006" key="3">
    <source>
        <dbReference type="Google" id="ProtNLM"/>
    </source>
</evidence>
<evidence type="ECO:0000313" key="1">
    <source>
        <dbReference type="EMBL" id="RKN38704.1"/>
    </source>
</evidence>